<feature type="signal peptide" evidence="2">
    <location>
        <begin position="1"/>
        <end position="23"/>
    </location>
</feature>
<protein>
    <submittedName>
        <fullName evidence="4">Uncharacterized protein LOC111085237</fullName>
    </submittedName>
</protein>
<organism evidence="3 4">
    <name type="scientific">Limulus polyphemus</name>
    <name type="common">Atlantic horseshoe crab</name>
    <dbReference type="NCBI Taxonomy" id="6850"/>
    <lineage>
        <taxon>Eukaryota</taxon>
        <taxon>Metazoa</taxon>
        <taxon>Ecdysozoa</taxon>
        <taxon>Arthropoda</taxon>
        <taxon>Chelicerata</taxon>
        <taxon>Merostomata</taxon>
        <taxon>Xiphosura</taxon>
        <taxon>Limulidae</taxon>
        <taxon>Limulus</taxon>
    </lineage>
</organism>
<dbReference type="Proteomes" id="UP000694941">
    <property type="component" value="Unplaced"/>
</dbReference>
<evidence type="ECO:0000256" key="2">
    <source>
        <dbReference type="SAM" id="SignalP"/>
    </source>
</evidence>
<name>A0ABM1S4P3_LIMPO</name>
<proteinExistence type="predicted"/>
<evidence type="ECO:0000313" key="3">
    <source>
        <dbReference type="Proteomes" id="UP000694941"/>
    </source>
</evidence>
<keyword evidence="3" id="KW-1185">Reference proteome</keyword>
<gene>
    <name evidence="4" type="primary">LOC111085237</name>
</gene>
<accession>A0ABM1S4P3</accession>
<dbReference type="RefSeq" id="XP_022238598.1">
    <property type="nucleotide sequence ID" value="XM_022382890.1"/>
</dbReference>
<evidence type="ECO:0000256" key="1">
    <source>
        <dbReference type="SAM" id="MobiDB-lite"/>
    </source>
</evidence>
<feature type="compositionally biased region" description="Low complexity" evidence="1">
    <location>
        <begin position="106"/>
        <end position="117"/>
    </location>
</feature>
<evidence type="ECO:0000313" key="4">
    <source>
        <dbReference type="RefSeq" id="XP_022238598.1"/>
    </source>
</evidence>
<feature type="chain" id="PRO_5045473186" evidence="2">
    <location>
        <begin position="24"/>
        <end position="157"/>
    </location>
</feature>
<reference evidence="4" key="1">
    <citation type="submission" date="2025-08" db="UniProtKB">
        <authorList>
            <consortium name="RefSeq"/>
        </authorList>
    </citation>
    <scope>IDENTIFICATION</scope>
    <source>
        <tissue evidence="4">Muscle</tissue>
    </source>
</reference>
<feature type="region of interest" description="Disordered" evidence="1">
    <location>
        <begin position="88"/>
        <end position="120"/>
    </location>
</feature>
<sequence>MALLARSVPCLFLFLLMFSLAVGRPHDRERRSGISDQRLAEIETLIAMYKLNRNRDKEVTGSVAFGAFDPTILGKKKRSYSVSAVENKYGGPLRADNTKNEEDSETSSTAELSSLTSKDVPDHSKMDILHLRKILAKLRTINEQIQHDNTYKSYMKV</sequence>
<keyword evidence="2" id="KW-0732">Signal</keyword>
<dbReference type="GeneID" id="111085237"/>